<evidence type="ECO:0000313" key="2">
    <source>
        <dbReference type="Proteomes" id="UP000050761"/>
    </source>
</evidence>
<dbReference type="EMBL" id="UZAH01025590">
    <property type="protein sequence ID" value="VDO66800.1"/>
    <property type="molecule type" value="Genomic_DNA"/>
</dbReference>
<reference evidence="1 2" key="1">
    <citation type="submission" date="2018-11" db="EMBL/GenBank/DDBJ databases">
        <authorList>
            <consortium name="Pathogen Informatics"/>
        </authorList>
    </citation>
    <scope>NUCLEOTIDE SEQUENCE [LARGE SCALE GENOMIC DNA]</scope>
</reference>
<accession>A0A3P7WZR1</accession>
<evidence type="ECO:0000313" key="1">
    <source>
        <dbReference type="EMBL" id="VDO66800.1"/>
    </source>
</evidence>
<reference evidence="3" key="2">
    <citation type="submission" date="2019-09" db="UniProtKB">
        <authorList>
            <consortium name="WormBaseParasite"/>
        </authorList>
    </citation>
    <scope>IDENTIFICATION</scope>
</reference>
<name>A0A183FH56_HELPZ</name>
<proteinExistence type="predicted"/>
<dbReference type="Proteomes" id="UP000050761">
    <property type="component" value="Unassembled WGS sequence"/>
</dbReference>
<protein>
    <submittedName>
        <fullName evidence="3">Importin subunit beta-1</fullName>
    </submittedName>
</protein>
<gene>
    <name evidence="1" type="ORF">HPBE_LOCUS6067</name>
</gene>
<organism evidence="2 3">
    <name type="scientific">Heligmosomoides polygyrus</name>
    <name type="common">Parasitic roundworm</name>
    <dbReference type="NCBI Taxonomy" id="6339"/>
    <lineage>
        <taxon>Eukaryota</taxon>
        <taxon>Metazoa</taxon>
        <taxon>Ecdysozoa</taxon>
        <taxon>Nematoda</taxon>
        <taxon>Chromadorea</taxon>
        <taxon>Rhabditida</taxon>
        <taxon>Rhabditina</taxon>
        <taxon>Rhabditomorpha</taxon>
        <taxon>Strongyloidea</taxon>
        <taxon>Heligmosomidae</taxon>
        <taxon>Heligmosomoides</taxon>
    </lineage>
</organism>
<dbReference type="OrthoDB" id="760868at2759"/>
<dbReference type="InterPro" id="IPR016024">
    <property type="entry name" value="ARM-type_fold"/>
</dbReference>
<keyword evidence="2" id="KW-1185">Reference proteome</keyword>
<accession>A0A183FH56</accession>
<dbReference type="Gene3D" id="1.25.10.10">
    <property type="entry name" value="Leucine-rich Repeat Variant"/>
    <property type="match status" value="1"/>
</dbReference>
<dbReference type="InterPro" id="IPR011989">
    <property type="entry name" value="ARM-like"/>
</dbReference>
<evidence type="ECO:0000313" key="3">
    <source>
        <dbReference type="WBParaSite" id="HPBE_0000606601-mRNA-1"/>
    </source>
</evidence>
<dbReference type="SUPFAM" id="SSF48371">
    <property type="entry name" value="ARM repeat"/>
    <property type="match status" value="1"/>
</dbReference>
<sequence>MSGCYFFGDDENRESVSLLRVLSKRMDIVDPVLEYAAKALNSFIRLLCSPSETLSVKTEAAIAVQRIIKSHDEARDLLLPFLKNTVVNVLEIAAETKVGGVANAMEELLEHFEDTVVPIVVEFIDEKVNPILELIDGRDENGDVYDTLTSFTPMITNVVYVVMAAIYKYRSRTIYVCHQMHPFLLDHVYDQFLLVYHDIKGLHNRMLALVGICEFMNLPYELRPYVMDDNPEKKANVEEFKTRFDEYGIPEVFVYIKNTLTQFEQNEPELYATMTSKLSSQESESLHNLMQASACDEAYANFEHPRHFDQDGDDDVDEYKALAVNDGWAGLVVFLLGDPHLLEGGQGGEDGSSDPDGVLALDLLTNII</sequence>
<dbReference type="AlphaFoldDB" id="A0A183FH56"/>
<dbReference type="WBParaSite" id="HPBE_0000606601-mRNA-1">
    <property type="protein sequence ID" value="HPBE_0000606601-mRNA-1"/>
    <property type="gene ID" value="HPBE_0000606601"/>
</dbReference>